<proteinExistence type="inferred from homology"/>
<dbReference type="InterPro" id="IPR016095">
    <property type="entry name" value="Ribosomal_uL1_3-a/b-sand"/>
</dbReference>
<dbReference type="PANTHER" id="PTHR36427:SF3">
    <property type="entry name" value="LARGE RIBOSOMAL SUBUNIT PROTEIN UL1M"/>
    <property type="match status" value="1"/>
</dbReference>
<accession>A0A8H5HKC2</accession>
<dbReference type="EMBL" id="JAACJP010000004">
    <property type="protein sequence ID" value="KAF5384944.1"/>
    <property type="molecule type" value="Genomic_DNA"/>
</dbReference>
<keyword evidence="5" id="KW-1185">Reference proteome</keyword>
<protein>
    <recommendedName>
        <fullName evidence="6">Ribosomal protein</fullName>
    </recommendedName>
</protein>
<dbReference type="CDD" id="cd00403">
    <property type="entry name" value="Ribosomal_L1"/>
    <property type="match status" value="1"/>
</dbReference>
<dbReference type="AlphaFoldDB" id="A0A8H5HKC2"/>
<name>A0A8H5HKC2_9AGAR</name>
<dbReference type="Gene3D" id="3.30.190.20">
    <property type="match status" value="1"/>
</dbReference>
<evidence type="ECO:0000313" key="5">
    <source>
        <dbReference type="Proteomes" id="UP000565441"/>
    </source>
</evidence>
<dbReference type="SUPFAM" id="SSF56808">
    <property type="entry name" value="Ribosomal protein L1"/>
    <property type="match status" value="1"/>
</dbReference>
<organism evidence="4 5">
    <name type="scientific">Tricholomella constricta</name>
    <dbReference type="NCBI Taxonomy" id="117010"/>
    <lineage>
        <taxon>Eukaryota</taxon>
        <taxon>Fungi</taxon>
        <taxon>Dikarya</taxon>
        <taxon>Basidiomycota</taxon>
        <taxon>Agaricomycotina</taxon>
        <taxon>Agaricomycetes</taxon>
        <taxon>Agaricomycetidae</taxon>
        <taxon>Agaricales</taxon>
        <taxon>Tricholomatineae</taxon>
        <taxon>Lyophyllaceae</taxon>
        <taxon>Tricholomella</taxon>
    </lineage>
</organism>
<dbReference type="GO" id="GO:0003735">
    <property type="term" value="F:structural constituent of ribosome"/>
    <property type="evidence" value="ECO:0007669"/>
    <property type="project" value="TreeGrafter"/>
</dbReference>
<comment type="caution">
    <text evidence="4">The sequence shown here is derived from an EMBL/GenBank/DDBJ whole genome shotgun (WGS) entry which is preliminary data.</text>
</comment>
<dbReference type="Gene3D" id="3.40.50.790">
    <property type="match status" value="1"/>
</dbReference>
<gene>
    <name evidence="4" type="ORF">D9615_001142</name>
</gene>
<keyword evidence="3" id="KW-0687">Ribonucleoprotein</keyword>
<evidence type="ECO:0000313" key="4">
    <source>
        <dbReference type="EMBL" id="KAF5384944.1"/>
    </source>
</evidence>
<dbReference type="InterPro" id="IPR028364">
    <property type="entry name" value="Ribosomal_uL1/biogenesis"/>
</dbReference>
<dbReference type="FunFam" id="3.40.50.790:FF:000001">
    <property type="entry name" value="50S ribosomal protein L1"/>
    <property type="match status" value="1"/>
</dbReference>
<dbReference type="GO" id="GO:0005762">
    <property type="term" value="C:mitochondrial large ribosomal subunit"/>
    <property type="evidence" value="ECO:0007669"/>
    <property type="project" value="TreeGrafter"/>
</dbReference>
<evidence type="ECO:0000256" key="1">
    <source>
        <dbReference type="ARBA" id="ARBA00010531"/>
    </source>
</evidence>
<dbReference type="PANTHER" id="PTHR36427">
    <property type="entry name" value="54S RIBOSOMAL PROTEIN L1, MITOCHONDRIAL"/>
    <property type="match status" value="1"/>
</dbReference>
<comment type="similarity">
    <text evidence="1">Belongs to the universal ribosomal protein uL1 family.</text>
</comment>
<evidence type="ECO:0000256" key="2">
    <source>
        <dbReference type="ARBA" id="ARBA00022980"/>
    </source>
</evidence>
<sequence length="293" mass="32052">MSSLLSLCRQCCFPTLTRANPSFQRQFTTTQILLAGKRQKQSKIRVPSKKAAAAKARRKAALVAKSVDRSEFLTLADAISVLRAVEVASPNSTLDLYVKTDIKNGVAVPKGRVNLPREAKAMSEDKILVFAEGRQAEEAKKAGAHFVGGPELVDGVINNRFKATTILCTPDLIRAITPRLGRVLGPLGLMPSERRGTVTDDIAGYIQRIRGTSEWRADKTGNIHMPIALMNFPVEDMLKNIRHFMASVKRVTGNTKEAEDSRKAKNSGAKPVTNIAKVMLSSRQGPGIRITDY</sequence>
<evidence type="ECO:0008006" key="6">
    <source>
        <dbReference type="Google" id="ProtNLM"/>
    </source>
</evidence>
<reference evidence="4 5" key="1">
    <citation type="journal article" date="2020" name="ISME J.">
        <title>Uncovering the hidden diversity of litter-decomposition mechanisms in mushroom-forming fungi.</title>
        <authorList>
            <person name="Floudas D."/>
            <person name="Bentzer J."/>
            <person name="Ahren D."/>
            <person name="Johansson T."/>
            <person name="Persson P."/>
            <person name="Tunlid A."/>
        </authorList>
    </citation>
    <scope>NUCLEOTIDE SEQUENCE [LARGE SCALE GENOMIC DNA]</scope>
    <source>
        <strain evidence="4 5">CBS 661.87</strain>
    </source>
</reference>
<dbReference type="InterPro" id="IPR023674">
    <property type="entry name" value="Ribosomal_uL1-like"/>
</dbReference>
<dbReference type="OrthoDB" id="1747252at2759"/>
<dbReference type="Pfam" id="PF00687">
    <property type="entry name" value="Ribosomal_L1"/>
    <property type="match status" value="1"/>
</dbReference>
<keyword evidence="2" id="KW-0689">Ribosomal protein</keyword>
<evidence type="ECO:0000256" key="3">
    <source>
        <dbReference type="ARBA" id="ARBA00023274"/>
    </source>
</evidence>
<dbReference type="Proteomes" id="UP000565441">
    <property type="component" value="Unassembled WGS sequence"/>
</dbReference>